<dbReference type="STRING" id="714315.GCA_000516535_02054"/>
<name>A0A510JFT4_9FUSO</name>
<accession>A0A510JFT4</accession>
<dbReference type="KEGG" id="lgo:JCM16774_2057"/>
<keyword evidence="1 2" id="KW-0378">Hydrolase</keyword>
<sequence>MSLLSDIAVPVAKLVNAKRGNEKAMENPRRDTDFFNRNNFDKSFQTDEEFIDGFQVITVKTEKSLNRHVIFLHGGGYVLRAVRSHKNIVERMVKKYNLKVTFVDYPLAPEDTADKAHDVLMKAYRSVAEKNREDDFYFFGDSAGGGLALAFLQVARDEKIVPFPKKTVLMSPWLDVSMTNEEIKDFEEKDPLLPVHSLIKAGKQFAGNMDVKSPLVSPIYGNMDNLGGIMLLFGTNEVLYPDCMKLSDMLDTAFGTTVELYVGENLCHDWILAPLKETDEALDAIGKFYLE</sequence>
<dbReference type="EMBL" id="AP019822">
    <property type="protein sequence ID" value="BBM37105.1"/>
    <property type="molecule type" value="Genomic_DNA"/>
</dbReference>
<dbReference type="InterPro" id="IPR013094">
    <property type="entry name" value="AB_hydrolase_3"/>
</dbReference>
<dbReference type="PANTHER" id="PTHR48081:SF8">
    <property type="entry name" value="ALPHA_BETA HYDROLASE FOLD-3 DOMAIN-CONTAINING PROTEIN-RELATED"/>
    <property type="match status" value="1"/>
</dbReference>
<dbReference type="GO" id="GO:0016787">
    <property type="term" value="F:hydrolase activity"/>
    <property type="evidence" value="ECO:0007669"/>
    <property type="project" value="UniProtKB-KW"/>
</dbReference>
<reference evidence="2 3" key="1">
    <citation type="submission" date="2019-07" db="EMBL/GenBank/DDBJ databases">
        <title>Complete Genome Sequence of Leptotrichia goodfellowii Strain JCM 16774.</title>
        <authorList>
            <person name="Watanabe S."/>
            <person name="Cui L."/>
        </authorList>
    </citation>
    <scope>NUCLEOTIDE SEQUENCE [LARGE SCALE GENOMIC DNA]</scope>
    <source>
        <strain evidence="2 3">JCM16774</strain>
    </source>
</reference>
<evidence type="ECO:0000256" key="1">
    <source>
        <dbReference type="ARBA" id="ARBA00022801"/>
    </source>
</evidence>
<dbReference type="InterPro" id="IPR050300">
    <property type="entry name" value="GDXG_lipolytic_enzyme"/>
</dbReference>
<evidence type="ECO:0000313" key="2">
    <source>
        <dbReference type="EMBL" id="BBM37105.1"/>
    </source>
</evidence>
<protein>
    <submittedName>
        <fullName evidence="2">Alpha/beta hydrolase</fullName>
    </submittedName>
</protein>
<dbReference type="RefSeq" id="WP_026738215.1">
    <property type="nucleotide sequence ID" value="NZ_AP019822.1"/>
</dbReference>
<evidence type="ECO:0000313" key="3">
    <source>
        <dbReference type="Proteomes" id="UP000321606"/>
    </source>
</evidence>
<dbReference type="InterPro" id="IPR029058">
    <property type="entry name" value="AB_hydrolase_fold"/>
</dbReference>
<dbReference type="PANTHER" id="PTHR48081">
    <property type="entry name" value="AB HYDROLASE SUPERFAMILY PROTEIN C4A8.06C"/>
    <property type="match status" value="1"/>
</dbReference>
<dbReference type="SUPFAM" id="SSF53474">
    <property type="entry name" value="alpha/beta-Hydrolases"/>
    <property type="match status" value="1"/>
</dbReference>
<gene>
    <name evidence="2" type="ORF">JCM16774_2057</name>
</gene>
<proteinExistence type="predicted"/>
<dbReference type="Proteomes" id="UP000321606">
    <property type="component" value="Chromosome"/>
</dbReference>
<dbReference type="AlphaFoldDB" id="A0A510JFT4"/>
<dbReference type="Gene3D" id="3.40.50.1820">
    <property type="entry name" value="alpha/beta hydrolase"/>
    <property type="match status" value="1"/>
</dbReference>
<dbReference type="Pfam" id="PF07859">
    <property type="entry name" value="Abhydrolase_3"/>
    <property type="match status" value="1"/>
</dbReference>
<dbReference type="OrthoDB" id="9815425at2"/>
<organism evidence="2 3">
    <name type="scientific">Pseudoleptotrichia goodfellowii</name>
    <dbReference type="NCBI Taxonomy" id="157692"/>
    <lineage>
        <taxon>Bacteria</taxon>
        <taxon>Fusobacteriati</taxon>
        <taxon>Fusobacteriota</taxon>
        <taxon>Fusobacteriia</taxon>
        <taxon>Fusobacteriales</taxon>
        <taxon>Leptotrichiaceae</taxon>
        <taxon>Pseudoleptotrichia</taxon>
    </lineage>
</organism>